<reference evidence="3" key="2">
    <citation type="submission" date="2023-05" db="EMBL/GenBank/DDBJ databases">
        <authorList>
            <consortium name="Lawrence Berkeley National Laboratory"/>
            <person name="Steindorff A."/>
            <person name="Hensen N."/>
            <person name="Bonometti L."/>
            <person name="Westerberg I."/>
            <person name="Brannstrom I.O."/>
            <person name="Guillou S."/>
            <person name="Cros-Aarteil S."/>
            <person name="Calhoun S."/>
            <person name="Haridas S."/>
            <person name="Kuo A."/>
            <person name="Mondo S."/>
            <person name="Pangilinan J."/>
            <person name="Riley R."/>
            <person name="Labutti K."/>
            <person name="Andreopoulos B."/>
            <person name="Lipzen A."/>
            <person name="Chen C."/>
            <person name="Yanf M."/>
            <person name="Daum C."/>
            <person name="Ng V."/>
            <person name="Clum A."/>
            <person name="Ohm R."/>
            <person name="Martin F."/>
            <person name="Silar P."/>
            <person name="Natvig D."/>
            <person name="Lalanne C."/>
            <person name="Gautier V."/>
            <person name="Ament-Velasquez S.L."/>
            <person name="Kruys A."/>
            <person name="Hutchinson M.I."/>
            <person name="Powell A.J."/>
            <person name="Barry K."/>
            <person name="Miller A.N."/>
            <person name="Grigoriev I.V."/>
            <person name="Debuchy R."/>
            <person name="Gladieux P."/>
            <person name="Thoren M.H."/>
            <person name="Johannesson H."/>
        </authorList>
    </citation>
    <scope>NUCLEOTIDE SEQUENCE</scope>
    <source>
        <strain evidence="3">CBS 892.96</strain>
    </source>
</reference>
<reference evidence="3" key="1">
    <citation type="journal article" date="2023" name="Mol. Phylogenet. Evol.">
        <title>Genome-scale phylogeny and comparative genomics of the fungal order Sordariales.</title>
        <authorList>
            <person name="Hensen N."/>
            <person name="Bonometti L."/>
            <person name="Westerberg I."/>
            <person name="Brannstrom I.O."/>
            <person name="Guillou S."/>
            <person name="Cros-Aarteil S."/>
            <person name="Calhoun S."/>
            <person name="Haridas S."/>
            <person name="Kuo A."/>
            <person name="Mondo S."/>
            <person name="Pangilinan J."/>
            <person name="Riley R."/>
            <person name="LaButti K."/>
            <person name="Andreopoulos B."/>
            <person name="Lipzen A."/>
            <person name="Chen C."/>
            <person name="Yan M."/>
            <person name="Daum C."/>
            <person name="Ng V."/>
            <person name="Clum A."/>
            <person name="Steindorff A."/>
            <person name="Ohm R.A."/>
            <person name="Martin F."/>
            <person name="Silar P."/>
            <person name="Natvig D.O."/>
            <person name="Lalanne C."/>
            <person name="Gautier V."/>
            <person name="Ament-Velasquez S.L."/>
            <person name="Kruys A."/>
            <person name="Hutchinson M.I."/>
            <person name="Powell A.J."/>
            <person name="Barry K."/>
            <person name="Miller A.N."/>
            <person name="Grigoriev I.V."/>
            <person name="Debuchy R."/>
            <person name="Gladieux P."/>
            <person name="Hiltunen Thoren M."/>
            <person name="Johannesson H."/>
        </authorList>
    </citation>
    <scope>NUCLEOTIDE SEQUENCE</scope>
    <source>
        <strain evidence="3">CBS 892.96</strain>
    </source>
</reference>
<feature type="domain" description="AB hydrolase-1" evidence="2">
    <location>
        <begin position="127"/>
        <end position="266"/>
    </location>
</feature>
<dbReference type="SUPFAM" id="SSF53474">
    <property type="entry name" value="alpha/beta-Hydrolases"/>
    <property type="match status" value="1"/>
</dbReference>
<proteinExistence type="predicted"/>
<evidence type="ECO:0000259" key="2">
    <source>
        <dbReference type="Pfam" id="PF12697"/>
    </source>
</evidence>
<name>A0AAN7A4E1_9PEZI</name>
<dbReference type="Proteomes" id="UP001302321">
    <property type="component" value="Unassembled WGS sequence"/>
</dbReference>
<feature type="signal peptide" evidence="1">
    <location>
        <begin position="1"/>
        <end position="20"/>
    </location>
</feature>
<sequence length="431" mass="48023">MTCRIALLFGALFFASPSTARNLGVKKTSTRVPPVLAPNCRNVQISLGNVSATNFDYRGIWEDHSDMDFNSWRDTMKVFYSCLDPENFVHDIPSDSYGLVVERNVTIHGIFCEPEVPVPYNERQIHLLIHDLTYDKSMWHGLGLPQYSLADALASGLKGSHTLAVDLWGHGDSHGETYPDPWQVLQPPFHVKTLHEIVKRLRRNQQGLWSAFENVTFVGHGFGAQLGALLLDEYPNDVNVFVGSGFPTGKLSRPYPTEWRLVPSISTDSKYAHQPLGYFAGELNSAADRENILYGGLYDLELAELDFVSQDTIAVGEVCWSGSFFSDMSIPEDSKFTGQVCVLAGEFDRVACGDLPWQVEGEACREKLQEVCNFTFPNSHLCNISVLEHTGKAWMLHKLGPQAISTIRSWSARGNSWGNLCTVLTPGAVRY</sequence>
<dbReference type="InterPro" id="IPR000073">
    <property type="entry name" value="AB_hydrolase_1"/>
</dbReference>
<dbReference type="InterPro" id="IPR029058">
    <property type="entry name" value="AB_hydrolase_fold"/>
</dbReference>
<accession>A0AAN7A4E1</accession>
<feature type="chain" id="PRO_5042868130" description="AB hydrolase-1 domain-containing protein" evidence="1">
    <location>
        <begin position="21"/>
        <end position="431"/>
    </location>
</feature>
<dbReference type="AlphaFoldDB" id="A0AAN7A4E1"/>
<protein>
    <recommendedName>
        <fullName evidence="2">AB hydrolase-1 domain-containing protein</fullName>
    </recommendedName>
</protein>
<evidence type="ECO:0000313" key="3">
    <source>
        <dbReference type="EMBL" id="KAK4172885.1"/>
    </source>
</evidence>
<evidence type="ECO:0000256" key="1">
    <source>
        <dbReference type="SAM" id="SignalP"/>
    </source>
</evidence>
<dbReference type="Gene3D" id="3.40.50.1820">
    <property type="entry name" value="alpha/beta hydrolase"/>
    <property type="match status" value="1"/>
</dbReference>
<keyword evidence="4" id="KW-1185">Reference proteome</keyword>
<comment type="caution">
    <text evidence="3">The sequence shown here is derived from an EMBL/GenBank/DDBJ whole genome shotgun (WGS) entry which is preliminary data.</text>
</comment>
<keyword evidence="1" id="KW-0732">Signal</keyword>
<organism evidence="3 4">
    <name type="scientific">Triangularia setosa</name>
    <dbReference type="NCBI Taxonomy" id="2587417"/>
    <lineage>
        <taxon>Eukaryota</taxon>
        <taxon>Fungi</taxon>
        <taxon>Dikarya</taxon>
        <taxon>Ascomycota</taxon>
        <taxon>Pezizomycotina</taxon>
        <taxon>Sordariomycetes</taxon>
        <taxon>Sordariomycetidae</taxon>
        <taxon>Sordariales</taxon>
        <taxon>Podosporaceae</taxon>
        <taxon>Triangularia</taxon>
    </lineage>
</organism>
<gene>
    <name evidence="3" type="ORF">QBC36DRAFT_381420</name>
</gene>
<dbReference type="Pfam" id="PF12697">
    <property type="entry name" value="Abhydrolase_6"/>
    <property type="match status" value="1"/>
</dbReference>
<dbReference type="EMBL" id="MU866385">
    <property type="protein sequence ID" value="KAK4172885.1"/>
    <property type="molecule type" value="Genomic_DNA"/>
</dbReference>
<evidence type="ECO:0000313" key="4">
    <source>
        <dbReference type="Proteomes" id="UP001302321"/>
    </source>
</evidence>